<keyword evidence="1" id="KW-0472">Membrane</keyword>
<sequence>MNSKLSALTLLGLTLVNPVRAAVVSDFENLALAPNSYWAGTTDPSVPLYTPNPGGFNSGLATFSNQMTDWDGFTSWSGWAYSNMTDSVTPGYENQYSVYTGQAQGGNNFGLAYVTGDSARIDFSGTVRADGFYLTNTTYAVLSMLSGDSFAKKFGGTSGNDADWLKLTVTGLNGGAASSSIDFYLADYRFGDNSLDYIVDTWEWLDLSPLGEIDAMQFAMSSSDSGLFGMNTPGYFAMDNLTVTAVPLPAAVWFMASGLLALRGFGRGRARKNAVID</sequence>
<evidence type="ECO:0000313" key="4">
    <source>
        <dbReference type="Proteomes" id="UP001524586"/>
    </source>
</evidence>
<evidence type="ECO:0000313" key="3">
    <source>
        <dbReference type="EMBL" id="MCQ8130064.1"/>
    </source>
</evidence>
<keyword evidence="1" id="KW-0812">Transmembrane</keyword>
<feature type="signal peptide" evidence="2">
    <location>
        <begin position="1"/>
        <end position="21"/>
    </location>
</feature>
<accession>A0ABT1U885</accession>
<protein>
    <submittedName>
        <fullName evidence="3">DUF4465 domain-containing protein</fullName>
    </submittedName>
</protein>
<keyword evidence="1" id="KW-1133">Transmembrane helix</keyword>
<keyword evidence="2" id="KW-0732">Signal</keyword>
<proteinExistence type="predicted"/>
<evidence type="ECO:0000256" key="2">
    <source>
        <dbReference type="SAM" id="SignalP"/>
    </source>
</evidence>
<feature type="transmembrane region" description="Helical" evidence="1">
    <location>
        <begin position="241"/>
        <end position="262"/>
    </location>
</feature>
<reference evidence="3 4" key="1">
    <citation type="submission" date="2022-07" db="EMBL/GenBank/DDBJ databases">
        <title>Methylomonas rivi sp. nov., Methylomonas rosea sp. nov., Methylomonas aureus sp. nov. and Methylomonas subterranea sp. nov., four novel methanotrophs isolated from a freshwater creek and the deep terrestrial subsurface.</title>
        <authorList>
            <person name="Abin C."/>
            <person name="Sankaranarayanan K."/>
            <person name="Garner C."/>
            <person name="Sindelar R."/>
            <person name="Kotary K."/>
            <person name="Garner R."/>
            <person name="Barclay S."/>
            <person name="Lawson P."/>
            <person name="Krumholz L."/>
        </authorList>
    </citation>
    <scope>NUCLEOTIDE SEQUENCE [LARGE SCALE GENOMIC DNA]</scope>
    <source>
        <strain evidence="3 4">WSC-6</strain>
    </source>
</reference>
<gene>
    <name evidence="3" type="ORF">NP596_16520</name>
</gene>
<dbReference type="EMBL" id="JANIBK010000121">
    <property type="protein sequence ID" value="MCQ8130064.1"/>
    <property type="molecule type" value="Genomic_DNA"/>
</dbReference>
<dbReference type="InterPro" id="IPR027828">
    <property type="entry name" value="DUF4465"/>
</dbReference>
<comment type="caution">
    <text evidence="3">The sequence shown here is derived from an EMBL/GenBank/DDBJ whole genome shotgun (WGS) entry which is preliminary data.</text>
</comment>
<keyword evidence="4" id="KW-1185">Reference proteome</keyword>
<organism evidence="3 4">
    <name type="scientific">Methylomonas rivi</name>
    <dbReference type="NCBI Taxonomy" id="2952226"/>
    <lineage>
        <taxon>Bacteria</taxon>
        <taxon>Pseudomonadati</taxon>
        <taxon>Pseudomonadota</taxon>
        <taxon>Gammaproteobacteria</taxon>
        <taxon>Methylococcales</taxon>
        <taxon>Methylococcaceae</taxon>
        <taxon>Methylomonas</taxon>
    </lineage>
</organism>
<dbReference type="Gene3D" id="2.60.120.1350">
    <property type="entry name" value="Protein of unknown function DUF4465"/>
    <property type="match status" value="1"/>
</dbReference>
<dbReference type="Pfam" id="PF14717">
    <property type="entry name" value="DUF4465"/>
    <property type="match status" value="1"/>
</dbReference>
<feature type="chain" id="PRO_5045878193" evidence="2">
    <location>
        <begin position="22"/>
        <end position="277"/>
    </location>
</feature>
<evidence type="ECO:0000256" key="1">
    <source>
        <dbReference type="SAM" id="Phobius"/>
    </source>
</evidence>
<name>A0ABT1U885_9GAMM</name>
<dbReference type="Proteomes" id="UP001524586">
    <property type="component" value="Unassembled WGS sequence"/>
</dbReference>
<dbReference type="RefSeq" id="WP_256616491.1">
    <property type="nucleotide sequence ID" value="NZ_JANIBK010000121.1"/>
</dbReference>